<dbReference type="InterPro" id="IPR036249">
    <property type="entry name" value="Thioredoxin-like_sf"/>
</dbReference>
<evidence type="ECO:0000259" key="3">
    <source>
        <dbReference type="PROSITE" id="PS51352"/>
    </source>
</evidence>
<dbReference type="SUPFAM" id="SSF52833">
    <property type="entry name" value="Thioredoxin-like"/>
    <property type="match status" value="1"/>
</dbReference>
<dbReference type="PANTHER" id="PTHR12151:SF25">
    <property type="entry name" value="LINALOOL DEHYDRATASE_ISOMERASE DOMAIN-CONTAINING PROTEIN"/>
    <property type="match status" value="1"/>
</dbReference>
<dbReference type="Proteomes" id="UP001156882">
    <property type="component" value="Unassembled WGS sequence"/>
</dbReference>
<feature type="domain" description="Thioredoxin" evidence="3">
    <location>
        <begin position="39"/>
        <end position="200"/>
    </location>
</feature>
<organism evidence="4 5">
    <name type="scientific">Labrys miyagiensis</name>
    <dbReference type="NCBI Taxonomy" id="346912"/>
    <lineage>
        <taxon>Bacteria</taxon>
        <taxon>Pseudomonadati</taxon>
        <taxon>Pseudomonadota</taxon>
        <taxon>Alphaproteobacteria</taxon>
        <taxon>Hyphomicrobiales</taxon>
        <taxon>Xanthobacteraceae</taxon>
        <taxon>Labrys</taxon>
    </lineage>
</organism>
<dbReference type="Gene3D" id="3.40.30.10">
    <property type="entry name" value="Glutaredoxin"/>
    <property type="match status" value="1"/>
</dbReference>
<comment type="similarity">
    <text evidence="1">Belongs to the SCO1/2 family.</text>
</comment>
<reference evidence="5" key="1">
    <citation type="journal article" date="2019" name="Int. J. Syst. Evol. Microbiol.">
        <title>The Global Catalogue of Microorganisms (GCM) 10K type strain sequencing project: providing services to taxonomists for standard genome sequencing and annotation.</title>
        <authorList>
            <consortium name="The Broad Institute Genomics Platform"/>
            <consortium name="The Broad Institute Genome Sequencing Center for Infectious Disease"/>
            <person name="Wu L."/>
            <person name="Ma J."/>
        </authorList>
    </citation>
    <scope>NUCLEOTIDE SEQUENCE [LARGE SCALE GENOMIC DNA]</scope>
    <source>
        <strain evidence="5">NBRC 101365</strain>
    </source>
</reference>
<accession>A0ABQ6CEN3</accession>
<dbReference type="CDD" id="cd02968">
    <property type="entry name" value="SCO"/>
    <property type="match status" value="1"/>
</dbReference>
<comment type="caution">
    <text evidence="4">The sequence shown here is derived from an EMBL/GenBank/DDBJ whole genome shotgun (WGS) entry which is preliminary data.</text>
</comment>
<dbReference type="PROSITE" id="PS51257">
    <property type="entry name" value="PROKAR_LIPOPROTEIN"/>
    <property type="match status" value="1"/>
</dbReference>
<gene>
    <name evidence="4" type="ORF">GCM10007874_17010</name>
</gene>
<evidence type="ECO:0000256" key="1">
    <source>
        <dbReference type="ARBA" id="ARBA00010996"/>
    </source>
</evidence>
<dbReference type="PANTHER" id="PTHR12151">
    <property type="entry name" value="ELECTRON TRANSPORT PROTIN SCO1/SENC FAMILY MEMBER"/>
    <property type="match status" value="1"/>
</dbReference>
<protein>
    <submittedName>
        <fullName evidence="4">Photosynthetic protein synthase I</fullName>
    </submittedName>
</protein>
<sequence>MSVQTNRLQIIILAALFCVLAAACVTLALTMGVGGRAPQQTSLIGGDFSLVNQDGKPITQASFLGKPTAYFFGYTNCPDACPTTLTDMTDRLKALGPDGDKFNVVFISVDPGRDTPQLLKSYLESFDPRITAATGTPEQIADVVKKFRVYVKKVGEGDSYTFDHSTAVYMMDAKGNLVTLIDYQAPRDEAIEKMRRALES</sequence>
<dbReference type="InterPro" id="IPR003782">
    <property type="entry name" value="SCO1/SenC"/>
</dbReference>
<proteinExistence type="inferred from homology"/>
<dbReference type="Pfam" id="PF02630">
    <property type="entry name" value="SCO1-SenC"/>
    <property type="match status" value="1"/>
</dbReference>
<evidence type="ECO:0000256" key="2">
    <source>
        <dbReference type="ARBA" id="ARBA00023008"/>
    </source>
</evidence>
<evidence type="ECO:0000313" key="4">
    <source>
        <dbReference type="EMBL" id="GLS18684.1"/>
    </source>
</evidence>
<name>A0ABQ6CEN3_9HYPH</name>
<dbReference type="EMBL" id="BSPC01000015">
    <property type="protein sequence ID" value="GLS18684.1"/>
    <property type="molecule type" value="Genomic_DNA"/>
</dbReference>
<evidence type="ECO:0000313" key="5">
    <source>
        <dbReference type="Proteomes" id="UP001156882"/>
    </source>
</evidence>
<dbReference type="PROSITE" id="PS51352">
    <property type="entry name" value="THIOREDOXIN_2"/>
    <property type="match status" value="1"/>
</dbReference>
<keyword evidence="5" id="KW-1185">Reference proteome</keyword>
<dbReference type="RefSeq" id="WP_284311559.1">
    <property type="nucleotide sequence ID" value="NZ_BSPC01000015.1"/>
</dbReference>
<keyword evidence="2" id="KW-0186">Copper</keyword>
<dbReference type="InterPro" id="IPR013766">
    <property type="entry name" value="Thioredoxin_domain"/>
</dbReference>